<dbReference type="InterPro" id="IPR056504">
    <property type="entry name" value="HTH_HVO_0163_N"/>
</dbReference>
<feature type="domain" description="HTH arsR-type" evidence="2">
    <location>
        <begin position="178"/>
        <end position="252"/>
    </location>
</feature>
<dbReference type="HOGENOM" id="CLU_084118_2_0_2"/>
<gene>
    <name evidence="3" type="ORF">MSLAZ_0860</name>
</gene>
<dbReference type="InterPro" id="IPR036390">
    <property type="entry name" value="WH_DNA-bd_sf"/>
</dbReference>
<dbReference type="InterPro" id="IPR011991">
    <property type="entry name" value="ArsR-like_HTH"/>
</dbReference>
<dbReference type="EMBL" id="CP009515">
    <property type="protein sequence ID" value="AKB74121.1"/>
    <property type="molecule type" value="Genomic_DNA"/>
</dbReference>
<evidence type="ECO:0000256" key="1">
    <source>
        <dbReference type="SAM" id="Phobius"/>
    </source>
</evidence>
<dbReference type="InterPro" id="IPR036388">
    <property type="entry name" value="WH-like_DNA-bd_sf"/>
</dbReference>
<sequence length="255" mass="29185">MVLKITRLLLRSINCRRIYLLLFFSLFLIMAAGATEYIVSPAPGDEFGVSVAGEDVQILEDTVIPYWQFLLWLAAMNILSVIDTLLYPGRIIFVILGFKITERVNILDNPNRNCIYAYIITKPGAYFSEIVKNTGLNRGTALYHISILETQNKIETYEDGGKIRYFQNNSMYSEKEKKILVTFQNITNQRIISEILNGKSNTNLTLAREIGVSKGTISWYVKNLKEIGLIKETNRGRGVIYKINTSYKNLIEKYK</sequence>
<dbReference type="Pfam" id="PF24266">
    <property type="entry name" value="HTH_HVO_0163_N"/>
    <property type="match status" value="1"/>
</dbReference>
<dbReference type="AlphaFoldDB" id="A0A0E3S1Z4"/>
<feature type="transmembrane region" description="Helical" evidence="1">
    <location>
        <begin position="69"/>
        <end position="96"/>
    </location>
</feature>
<dbReference type="GO" id="GO:0003700">
    <property type="term" value="F:DNA-binding transcription factor activity"/>
    <property type="evidence" value="ECO:0007669"/>
    <property type="project" value="InterPro"/>
</dbReference>
<dbReference type="PANTHER" id="PTHR36216:SF1">
    <property type="entry name" value="HTH ARSR-TYPE DOMAIN-CONTAINING PROTEIN"/>
    <property type="match status" value="1"/>
</dbReference>
<dbReference type="SUPFAM" id="SSF46785">
    <property type="entry name" value="Winged helix' DNA-binding domain"/>
    <property type="match status" value="2"/>
</dbReference>
<dbReference type="CDD" id="cd00090">
    <property type="entry name" value="HTH_ARSR"/>
    <property type="match status" value="2"/>
</dbReference>
<keyword evidence="1" id="KW-0812">Transmembrane</keyword>
<proteinExistence type="predicted"/>
<organism evidence="3 4">
    <name type="scientific">Methanosarcina lacustris Z-7289</name>
    <dbReference type="NCBI Taxonomy" id="1434111"/>
    <lineage>
        <taxon>Archaea</taxon>
        <taxon>Methanobacteriati</taxon>
        <taxon>Methanobacteriota</taxon>
        <taxon>Stenosarchaea group</taxon>
        <taxon>Methanomicrobia</taxon>
        <taxon>Methanosarcinales</taxon>
        <taxon>Methanosarcinaceae</taxon>
        <taxon>Methanosarcina</taxon>
    </lineage>
</organism>
<dbReference type="STRING" id="1434111.MSLAZ_0860"/>
<dbReference type="Gene3D" id="1.10.10.10">
    <property type="entry name" value="Winged helix-like DNA-binding domain superfamily/Winged helix DNA-binding domain"/>
    <property type="match status" value="2"/>
</dbReference>
<dbReference type="Proteomes" id="UP000033072">
    <property type="component" value="Chromosome"/>
</dbReference>
<name>A0A0E3S1Z4_9EURY</name>
<keyword evidence="4" id="KW-1185">Reference proteome</keyword>
<evidence type="ECO:0000313" key="4">
    <source>
        <dbReference type="Proteomes" id="UP000033072"/>
    </source>
</evidence>
<feature type="transmembrane region" description="Helical" evidence="1">
    <location>
        <begin position="20"/>
        <end position="39"/>
    </location>
</feature>
<dbReference type="PATRIC" id="fig|1434111.4.peg.1100"/>
<dbReference type="KEGG" id="mls:MSLAZ_0860"/>
<evidence type="ECO:0000313" key="3">
    <source>
        <dbReference type="EMBL" id="AKB74121.1"/>
    </source>
</evidence>
<accession>A0A0E3S1Z4</accession>
<evidence type="ECO:0000259" key="2">
    <source>
        <dbReference type="SMART" id="SM00418"/>
    </source>
</evidence>
<keyword evidence="1" id="KW-0472">Membrane</keyword>
<dbReference type="PANTHER" id="PTHR36216">
    <property type="entry name" value="TRANSCRIPTIONAL REGULATOR, TRMB"/>
    <property type="match status" value="1"/>
</dbReference>
<reference evidence="3 4" key="1">
    <citation type="submission" date="2014-07" db="EMBL/GenBank/DDBJ databases">
        <title>Methanogenic archaea and the global carbon cycle.</title>
        <authorList>
            <person name="Henriksen J.R."/>
            <person name="Luke J."/>
            <person name="Reinhart S."/>
            <person name="Benedict M.N."/>
            <person name="Youngblut N.D."/>
            <person name="Metcalf M.E."/>
            <person name="Whitaker R.J."/>
            <person name="Metcalf W.W."/>
        </authorList>
    </citation>
    <scope>NUCLEOTIDE SEQUENCE [LARGE SCALE GENOMIC DNA]</scope>
    <source>
        <strain evidence="3 4">Z-7289</strain>
    </source>
</reference>
<dbReference type="SMART" id="SM00418">
    <property type="entry name" value="HTH_ARSR"/>
    <property type="match status" value="2"/>
</dbReference>
<dbReference type="InterPro" id="IPR001845">
    <property type="entry name" value="HTH_ArsR_DNA-bd_dom"/>
</dbReference>
<keyword evidence="1" id="KW-1133">Transmembrane helix</keyword>
<protein>
    <recommendedName>
        <fullName evidence="2">HTH arsR-type domain-containing protein</fullName>
    </recommendedName>
</protein>
<dbReference type="Pfam" id="PF13412">
    <property type="entry name" value="HTH_24"/>
    <property type="match status" value="1"/>
</dbReference>
<feature type="domain" description="HTH arsR-type" evidence="2">
    <location>
        <begin position="102"/>
        <end position="177"/>
    </location>
</feature>